<gene>
    <name evidence="1" type="ORF">CTOB1V02_LOCUS16569</name>
</gene>
<dbReference type="EMBL" id="OB707948">
    <property type="protein sequence ID" value="CAD7238754.1"/>
    <property type="molecule type" value="Genomic_DNA"/>
</dbReference>
<dbReference type="AlphaFoldDB" id="A0A7R8WVM5"/>
<name>A0A7R8WVM5_9CRUS</name>
<sequence length="105" mass="12687">MRRTKLRCLTTKDLSRLMARTKLMKNEIMDRPPCPKKSLRMARVAGNEGRFTLLTRDRRSLPRRTNLFEKKSRIRYVGWKERILKSGRKRKVKRKKGWECNGRRV</sequence>
<evidence type="ECO:0000313" key="1">
    <source>
        <dbReference type="EMBL" id="CAD7238754.1"/>
    </source>
</evidence>
<proteinExistence type="predicted"/>
<protein>
    <submittedName>
        <fullName evidence="1">Uncharacterized protein</fullName>
    </submittedName>
</protein>
<reference evidence="1" key="1">
    <citation type="submission" date="2020-11" db="EMBL/GenBank/DDBJ databases">
        <authorList>
            <person name="Tran Van P."/>
        </authorList>
    </citation>
    <scope>NUCLEOTIDE SEQUENCE</scope>
</reference>
<organism evidence="1">
    <name type="scientific">Cyprideis torosa</name>
    <dbReference type="NCBI Taxonomy" id="163714"/>
    <lineage>
        <taxon>Eukaryota</taxon>
        <taxon>Metazoa</taxon>
        <taxon>Ecdysozoa</taxon>
        <taxon>Arthropoda</taxon>
        <taxon>Crustacea</taxon>
        <taxon>Oligostraca</taxon>
        <taxon>Ostracoda</taxon>
        <taxon>Podocopa</taxon>
        <taxon>Podocopida</taxon>
        <taxon>Cytherocopina</taxon>
        <taxon>Cytheroidea</taxon>
        <taxon>Cytherideidae</taxon>
        <taxon>Cyprideis</taxon>
    </lineage>
</organism>
<accession>A0A7R8WVM5</accession>